<evidence type="ECO:0000313" key="11">
    <source>
        <dbReference type="EMBL" id="CAF2868008.1"/>
    </source>
</evidence>
<evidence type="ECO:0000256" key="4">
    <source>
        <dbReference type="ARBA" id="ARBA00022801"/>
    </source>
</evidence>
<dbReference type="InterPro" id="IPR000387">
    <property type="entry name" value="Tyr_Pase_dom"/>
</dbReference>
<keyword evidence="5" id="KW-0904">Protein phosphatase</keyword>
<reference evidence="11" key="1">
    <citation type="submission" date="2021-02" db="EMBL/GenBank/DDBJ databases">
        <authorList>
            <person name="Bekaert M."/>
        </authorList>
    </citation>
    <scope>NUCLEOTIDE SEQUENCE</scope>
    <source>
        <strain evidence="11">IoA-00</strain>
    </source>
</reference>
<proteinExistence type="inferred from homology"/>
<dbReference type="PROSITE" id="PS50056">
    <property type="entry name" value="TYR_PHOSPHATASE_2"/>
    <property type="match status" value="1"/>
</dbReference>
<evidence type="ECO:0000256" key="7">
    <source>
        <dbReference type="ARBA" id="ARBA00023288"/>
    </source>
</evidence>
<dbReference type="EC" id="3.1.3.48" evidence="2"/>
<evidence type="ECO:0000256" key="2">
    <source>
        <dbReference type="ARBA" id="ARBA00013064"/>
    </source>
</evidence>
<protein>
    <recommendedName>
        <fullName evidence="2">protein-tyrosine-phosphatase</fullName>
        <ecNumber evidence="2">3.1.3.48</ecNumber>
    </recommendedName>
</protein>
<dbReference type="InterPro" id="IPR029021">
    <property type="entry name" value="Prot-tyrosine_phosphatase-like"/>
</dbReference>
<keyword evidence="8" id="KW-0636">Prenylation</keyword>
<dbReference type="Proteomes" id="UP000675881">
    <property type="component" value="Chromosome 2"/>
</dbReference>
<dbReference type="InterPro" id="IPR050561">
    <property type="entry name" value="PTP"/>
</dbReference>
<evidence type="ECO:0000259" key="10">
    <source>
        <dbReference type="PROSITE" id="PS50056"/>
    </source>
</evidence>
<keyword evidence="7" id="KW-0449">Lipoprotein</keyword>
<keyword evidence="4 11" id="KW-0378">Hydrolase</keyword>
<evidence type="ECO:0000256" key="3">
    <source>
        <dbReference type="ARBA" id="ARBA00022481"/>
    </source>
</evidence>
<evidence type="ECO:0000256" key="6">
    <source>
        <dbReference type="ARBA" id="ARBA00023157"/>
    </source>
</evidence>
<keyword evidence="6" id="KW-1015">Disulfide bond</keyword>
<dbReference type="InterPro" id="IPR057023">
    <property type="entry name" value="PTP-SAK"/>
</dbReference>
<keyword evidence="12" id="KW-1185">Reference proteome</keyword>
<gene>
    <name evidence="11" type="ORF">LSAA_6729</name>
</gene>
<evidence type="ECO:0000313" key="12">
    <source>
        <dbReference type="Proteomes" id="UP000675881"/>
    </source>
</evidence>
<dbReference type="FunFam" id="3.90.190.10:FF:000086">
    <property type="entry name" value="Protein tyrosine phosphatase-like protein"/>
    <property type="match status" value="1"/>
</dbReference>
<organism evidence="11 12">
    <name type="scientific">Lepeophtheirus salmonis</name>
    <name type="common">Salmon louse</name>
    <name type="synonym">Caligus salmonis</name>
    <dbReference type="NCBI Taxonomy" id="72036"/>
    <lineage>
        <taxon>Eukaryota</taxon>
        <taxon>Metazoa</taxon>
        <taxon>Ecdysozoa</taxon>
        <taxon>Arthropoda</taxon>
        <taxon>Crustacea</taxon>
        <taxon>Multicrustacea</taxon>
        <taxon>Hexanauplia</taxon>
        <taxon>Copepoda</taxon>
        <taxon>Siphonostomatoida</taxon>
        <taxon>Caligidae</taxon>
        <taxon>Lepeophtheirus</taxon>
    </lineage>
</organism>
<comment type="catalytic activity">
    <reaction evidence="9">
        <text>O-phospho-L-tyrosyl-[protein] + H2O = L-tyrosyl-[protein] + phosphate</text>
        <dbReference type="Rhea" id="RHEA:10684"/>
        <dbReference type="Rhea" id="RHEA-COMP:10136"/>
        <dbReference type="Rhea" id="RHEA-COMP:20101"/>
        <dbReference type="ChEBI" id="CHEBI:15377"/>
        <dbReference type="ChEBI" id="CHEBI:43474"/>
        <dbReference type="ChEBI" id="CHEBI:46858"/>
        <dbReference type="ChEBI" id="CHEBI:61978"/>
        <dbReference type="EC" id="3.1.3.48"/>
    </reaction>
</comment>
<dbReference type="AlphaFoldDB" id="A0A7R8CMN7"/>
<accession>A0A7R8CMN7</accession>
<dbReference type="CDD" id="cd14500">
    <property type="entry name" value="PTP-IVa"/>
    <property type="match status" value="1"/>
</dbReference>
<dbReference type="GO" id="GO:0004725">
    <property type="term" value="F:protein tyrosine phosphatase activity"/>
    <property type="evidence" value="ECO:0007669"/>
    <property type="project" value="UniProtKB-EC"/>
</dbReference>
<evidence type="ECO:0000256" key="9">
    <source>
        <dbReference type="ARBA" id="ARBA00051722"/>
    </source>
</evidence>
<dbReference type="EMBL" id="HG994581">
    <property type="protein sequence ID" value="CAF2868008.1"/>
    <property type="molecule type" value="Genomic_DNA"/>
</dbReference>
<sequence>MSKKRIIASLQNSEDLTYPLTCWTSPFVLFLLQVAPLNPLEEPHFRHKSRRHMESAGSSRSPILWPIKESRVVVSRLLADLDEPEQTTTDGNAAILCPYFSTSRATTRTFYILYSLNRGKVPFATTAFSFDQVIIMTGKVIRPAPAEIEFKTMRFLITEQPQDATIQNYIKILKEHRVTHLVCATDPTYKTEGFEKAGIAFTEISFADGSPPTIEIIDKWLNLLNKEFSEGGEAKCVGVHCVTGLGRAPVLVAIALVELGMKYEDAVELIRKKNDVGPLILDNSSF</sequence>
<keyword evidence="3" id="KW-0488">Methylation</keyword>
<name>A0A7R8CMN7_LEPSM</name>
<evidence type="ECO:0000256" key="5">
    <source>
        <dbReference type="ARBA" id="ARBA00022912"/>
    </source>
</evidence>
<feature type="domain" description="Tyrosine specific protein phosphatases" evidence="10">
    <location>
        <begin position="218"/>
        <end position="274"/>
    </location>
</feature>
<dbReference type="GO" id="GO:0005737">
    <property type="term" value="C:cytoplasm"/>
    <property type="evidence" value="ECO:0007669"/>
    <property type="project" value="UniProtKB-ARBA"/>
</dbReference>
<dbReference type="Pfam" id="PF22784">
    <property type="entry name" value="PTP-SAK"/>
    <property type="match status" value="1"/>
</dbReference>
<dbReference type="Gene3D" id="3.90.190.10">
    <property type="entry name" value="Protein tyrosine phosphatase superfamily"/>
    <property type="match status" value="1"/>
</dbReference>
<dbReference type="PANTHER" id="PTHR23339">
    <property type="entry name" value="TYROSINE SPECIFIC PROTEIN PHOSPHATASE AND DUAL SPECIFICITY PROTEIN PHOSPHATASE"/>
    <property type="match status" value="1"/>
</dbReference>
<dbReference type="OrthoDB" id="5632at2759"/>
<dbReference type="SUPFAM" id="SSF52799">
    <property type="entry name" value="(Phosphotyrosine protein) phosphatases II"/>
    <property type="match status" value="1"/>
</dbReference>
<evidence type="ECO:0000256" key="8">
    <source>
        <dbReference type="ARBA" id="ARBA00023289"/>
    </source>
</evidence>
<comment type="similarity">
    <text evidence="1">Belongs to the protein-tyrosine phosphatase family.</text>
</comment>
<evidence type="ECO:0000256" key="1">
    <source>
        <dbReference type="ARBA" id="ARBA00009580"/>
    </source>
</evidence>